<comment type="caution">
    <text evidence="2">The sequence shown here is derived from an EMBL/GenBank/DDBJ whole genome shotgun (WGS) entry which is preliminary data.</text>
</comment>
<dbReference type="RefSeq" id="WP_285930794.1">
    <property type="nucleotide sequence ID" value="NZ_JASTZU010000018.1"/>
</dbReference>
<keyword evidence="1" id="KW-0812">Transmembrane</keyword>
<feature type="transmembrane region" description="Helical" evidence="1">
    <location>
        <begin position="28"/>
        <end position="46"/>
    </location>
</feature>
<feature type="transmembrane region" description="Helical" evidence="1">
    <location>
        <begin position="53"/>
        <end position="72"/>
    </location>
</feature>
<feature type="transmembrane region" description="Helical" evidence="1">
    <location>
        <begin position="5"/>
        <end position="22"/>
    </location>
</feature>
<accession>A0ABT7L367</accession>
<name>A0ABT7L367_9BACI</name>
<keyword evidence="1" id="KW-0472">Membrane</keyword>
<reference evidence="2 3" key="1">
    <citation type="submission" date="2023-06" db="EMBL/GenBank/DDBJ databases">
        <title>Aquibacillus rhizosphaerae LR5S19.</title>
        <authorList>
            <person name="Sun J.-Q."/>
        </authorList>
    </citation>
    <scope>NUCLEOTIDE SEQUENCE [LARGE SCALE GENOMIC DNA]</scope>
    <source>
        <strain evidence="2 3">LR5S19</strain>
    </source>
</reference>
<evidence type="ECO:0000313" key="3">
    <source>
        <dbReference type="Proteomes" id="UP001235343"/>
    </source>
</evidence>
<keyword evidence="1" id="KW-1133">Transmembrane helix</keyword>
<proteinExistence type="predicted"/>
<evidence type="ECO:0000256" key="1">
    <source>
        <dbReference type="SAM" id="Phobius"/>
    </source>
</evidence>
<protein>
    <submittedName>
        <fullName evidence="2">Uncharacterized protein</fullName>
    </submittedName>
</protein>
<keyword evidence="3" id="KW-1185">Reference proteome</keyword>
<gene>
    <name evidence="2" type="ORF">QQS35_05125</name>
</gene>
<sequence length="101" mass="11403">MRSVIYFSLGVAMSLLSVKLIFNDFGIFDIQLAVVLIVSYVYGILMFRTGFSFGKLVFGSLGILLVLILLSFVAKMDVAVFSVLIFVIFYVEAMRKKREDK</sequence>
<evidence type="ECO:0000313" key="2">
    <source>
        <dbReference type="EMBL" id="MDL4839839.1"/>
    </source>
</evidence>
<feature type="transmembrane region" description="Helical" evidence="1">
    <location>
        <begin position="78"/>
        <end position="94"/>
    </location>
</feature>
<dbReference type="EMBL" id="JASTZU010000018">
    <property type="protein sequence ID" value="MDL4839839.1"/>
    <property type="molecule type" value="Genomic_DNA"/>
</dbReference>
<organism evidence="2 3">
    <name type="scientific">Aquibacillus rhizosphaerae</name>
    <dbReference type="NCBI Taxonomy" id="3051431"/>
    <lineage>
        <taxon>Bacteria</taxon>
        <taxon>Bacillati</taxon>
        <taxon>Bacillota</taxon>
        <taxon>Bacilli</taxon>
        <taxon>Bacillales</taxon>
        <taxon>Bacillaceae</taxon>
        <taxon>Aquibacillus</taxon>
    </lineage>
</organism>
<dbReference type="Proteomes" id="UP001235343">
    <property type="component" value="Unassembled WGS sequence"/>
</dbReference>